<dbReference type="Gene3D" id="3.40.50.2000">
    <property type="entry name" value="Glycogen Phosphorylase B"/>
    <property type="match status" value="2"/>
</dbReference>
<proteinExistence type="predicted"/>
<dbReference type="CDD" id="cd03801">
    <property type="entry name" value="GT4_PimA-like"/>
    <property type="match status" value="1"/>
</dbReference>
<dbReference type="GO" id="GO:0016757">
    <property type="term" value="F:glycosyltransferase activity"/>
    <property type="evidence" value="ECO:0007669"/>
    <property type="project" value="InterPro"/>
</dbReference>
<dbReference type="AlphaFoldDB" id="A0A940S2R1"/>
<gene>
    <name evidence="2" type="ORF">J5474_17860</name>
</gene>
<dbReference type="PANTHER" id="PTHR45947:SF3">
    <property type="entry name" value="SULFOQUINOVOSYL TRANSFERASE SQD2"/>
    <property type="match status" value="1"/>
</dbReference>
<evidence type="ECO:0000313" key="2">
    <source>
        <dbReference type="EMBL" id="MBP0484341.1"/>
    </source>
</evidence>
<comment type="caution">
    <text evidence="2">The sequence shown here is derived from an EMBL/GenBank/DDBJ whole genome shotgun (WGS) entry which is preliminary data.</text>
</comment>
<feature type="domain" description="Glycosyl transferase family 1" evidence="1">
    <location>
        <begin position="237"/>
        <end position="394"/>
    </location>
</feature>
<dbReference type="Proteomes" id="UP000675940">
    <property type="component" value="Unassembled WGS sequence"/>
</dbReference>
<accession>A0A940S2R1</accession>
<dbReference type="InterPro" id="IPR001296">
    <property type="entry name" value="Glyco_trans_1"/>
</dbReference>
<dbReference type="PANTHER" id="PTHR45947">
    <property type="entry name" value="SULFOQUINOVOSYL TRANSFERASE SQD2"/>
    <property type="match status" value="1"/>
</dbReference>
<evidence type="ECO:0000313" key="3">
    <source>
        <dbReference type="Proteomes" id="UP000675940"/>
    </source>
</evidence>
<dbReference type="Pfam" id="PF00534">
    <property type="entry name" value="Glycos_transf_1"/>
    <property type="match status" value="1"/>
</dbReference>
<keyword evidence="3" id="KW-1185">Reference proteome</keyword>
<name>A0A940S2R1_9RHOB</name>
<evidence type="ECO:0000259" key="1">
    <source>
        <dbReference type="Pfam" id="PF00534"/>
    </source>
</evidence>
<sequence>MSERHPRILVIAEAAHPEWVSVPLVGWSLAQALRDVADVHLVTQIRNRDAILRAGLVEGRDFTAIDSEALARPMWKLAETLRMGQGKGWTIVQAVSALSYPYFERLVWQRFGPEIARGDYDIVHRITPLSPTAASFLAGKCARAGVPFVLGPLNGGVPWPQGFDDIRRAEREYLAPLRAAYKLLPGRGATLHNAAAILAGSRHTGSELPASARHKVFWLPENGIDPARFNRVAAPGDGPLRACFVGRLVPYKGPDMLLEAAAPLLRDGRMVLDIVGDGPMMPGLRAQADGPGSGVTFHGWQPHEAVQDILSRAHLFAFPSIREFGGGAVLEAMALGVVPLIVDYAGPGELVDDSVGIKVPLGTREAITTRFAAELARLAKDPGALAPMAQAARDRVTQHYHWTRKAEKIARVYDWVLKGRPEPKPDL</sequence>
<dbReference type="SUPFAM" id="SSF53756">
    <property type="entry name" value="UDP-Glycosyltransferase/glycogen phosphorylase"/>
    <property type="match status" value="1"/>
</dbReference>
<dbReference type="InterPro" id="IPR050194">
    <property type="entry name" value="Glycosyltransferase_grp1"/>
</dbReference>
<reference evidence="2" key="1">
    <citation type="submission" date="2021-03" db="EMBL/GenBank/DDBJ databases">
        <title>Sagittula salina sp. nov. strain M10.9X isolated from the marine waste.</title>
        <authorList>
            <person name="Satari L."/>
            <person name="Molina-Menor E."/>
            <person name="Vidal-Verdu A."/>
            <person name="Pascual J."/>
            <person name="Pereto J."/>
            <person name="Porcar M."/>
        </authorList>
    </citation>
    <scope>NUCLEOTIDE SEQUENCE</scope>
    <source>
        <strain evidence="2">M10.9X</strain>
    </source>
</reference>
<organism evidence="2 3">
    <name type="scientific">Sagittula salina</name>
    <dbReference type="NCBI Taxonomy" id="2820268"/>
    <lineage>
        <taxon>Bacteria</taxon>
        <taxon>Pseudomonadati</taxon>
        <taxon>Pseudomonadota</taxon>
        <taxon>Alphaproteobacteria</taxon>
        <taxon>Rhodobacterales</taxon>
        <taxon>Roseobacteraceae</taxon>
        <taxon>Sagittula</taxon>
    </lineage>
</organism>
<protein>
    <submittedName>
        <fullName evidence="2">Glycosyltransferase family 4 protein</fullName>
    </submittedName>
</protein>
<dbReference type="RefSeq" id="WP_209362576.1">
    <property type="nucleotide sequence ID" value="NZ_JAGISH010000011.1"/>
</dbReference>
<dbReference type="EMBL" id="JAGISH010000011">
    <property type="protein sequence ID" value="MBP0484341.1"/>
    <property type="molecule type" value="Genomic_DNA"/>
</dbReference>